<dbReference type="EMBL" id="HADW01003918">
    <property type="protein sequence ID" value="SBP05318.1"/>
    <property type="molecule type" value="Transcribed_RNA"/>
</dbReference>
<evidence type="ECO:0000313" key="1">
    <source>
        <dbReference type="EMBL" id="SBP05318.1"/>
    </source>
</evidence>
<gene>
    <name evidence="1" type="primary">LDB3B</name>
</gene>
<reference evidence="1" key="2">
    <citation type="submission" date="2016-06" db="EMBL/GenBank/DDBJ databases">
        <title>The genome of a short-lived fish provides insights into sex chromosome evolution and the genetic control of aging.</title>
        <authorList>
            <person name="Reichwald K."/>
            <person name="Felder M."/>
            <person name="Petzold A."/>
            <person name="Koch P."/>
            <person name="Groth M."/>
            <person name="Platzer M."/>
        </authorList>
    </citation>
    <scope>NUCLEOTIDE SEQUENCE</scope>
    <source>
        <tissue evidence="1">Brain</tissue>
    </source>
</reference>
<accession>A0A1A7WHQ8</accession>
<feature type="non-terminal residue" evidence="1">
    <location>
        <position position="1"/>
    </location>
</feature>
<proteinExistence type="predicted"/>
<dbReference type="AlphaFoldDB" id="A0A1A7WHQ8"/>
<reference evidence="1" key="1">
    <citation type="submission" date="2016-05" db="EMBL/GenBank/DDBJ databases">
        <authorList>
            <person name="Lavstsen T."/>
            <person name="Jespersen J.S."/>
        </authorList>
    </citation>
    <scope>NUCLEOTIDE SEQUENCE</scope>
    <source>
        <tissue evidence="1">Brain</tissue>
    </source>
</reference>
<name>A0A1A7WHQ8_9TELE</name>
<organism evidence="1">
    <name type="scientific">Iconisemion striatum</name>
    <dbReference type="NCBI Taxonomy" id="60296"/>
    <lineage>
        <taxon>Eukaryota</taxon>
        <taxon>Metazoa</taxon>
        <taxon>Chordata</taxon>
        <taxon>Craniata</taxon>
        <taxon>Vertebrata</taxon>
        <taxon>Euteleostomi</taxon>
        <taxon>Actinopterygii</taxon>
        <taxon>Neopterygii</taxon>
        <taxon>Teleostei</taxon>
        <taxon>Neoteleostei</taxon>
        <taxon>Acanthomorphata</taxon>
        <taxon>Ovalentaria</taxon>
        <taxon>Atherinomorphae</taxon>
        <taxon>Cyprinodontiformes</taxon>
        <taxon>Nothobranchiidae</taxon>
        <taxon>Iconisemion</taxon>
    </lineage>
</organism>
<sequence>CLSKSPWWTVPLQCTRRSSGQETHLRTWLTGLAVPPTCSPKASGSWLTSPELNTVSIQPPPLYPSSCFCSILSDEPLASCSLSPASLLSPPVCFYLCSARSR</sequence>
<protein>
    <submittedName>
        <fullName evidence="1">LIM domain binding 3b</fullName>
    </submittedName>
</protein>